<reference evidence="2 3" key="1">
    <citation type="journal article" date="2019" name="Int. J. Syst. Evol. Microbiol.">
        <title>The Global Catalogue of Microorganisms (GCM) 10K type strain sequencing project: providing services to taxonomists for standard genome sequencing and annotation.</title>
        <authorList>
            <consortium name="The Broad Institute Genomics Platform"/>
            <consortium name="The Broad Institute Genome Sequencing Center for Infectious Disease"/>
            <person name="Wu L."/>
            <person name="Ma J."/>
        </authorList>
    </citation>
    <scope>NUCLEOTIDE SEQUENCE [LARGE SCALE GENOMIC DNA]</scope>
    <source>
        <strain evidence="2 3">JCM 16021</strain>
    </source>
</reference>
<keyword evidence="3" id="KW-1185">Reference proteome</keyword>
<name>A0ABN2YJN8_9ACTN</name>
<comment type="caution">
    <text evidence="2">The sequence shown here is derived from an EMBL/GenBank/DDBJ whole genome shotgun (WGS) entry which is preliminary data.</text>
</comment>
<evidence type="ECO:0000313" key="3">
    <source>
        <dbReference type="Proteomes" id="UP001500575"/>
    </source>
</evidence>
<gene>
    <name evidence="2" type="ORF">GCM10009843_27580</name>
</gene>
<proteinExistence type="predicted"/>
<dbReference type="Proteomes" id="UP001500575">
    <property type="component" value="Unassembled WGS sequence"/>
</dbReference>
<feature type="region of interest" description="Disordered" evidence="1">
    <location>
        <begin position="165"/>
        <end position="195"/>
    </location>
</feature>
<dbReference type="RefSeq" id="WP_344304344.1">
    <property type="nucleotide sequence ID" value="NZ_BAAAQQ010000012.1"/>
</dbReference>
<feature type="compositionally biased region" description="Low complexity" evidence="1">
    <location>
        <begin position="165"/>
        <end position="175"/>
    </location>
</feature>
<evidence type="ECO:0000256" key="1">
    <source>
        <dbReference type="SAM" id="MobiDB-lite"/>
    </source>
</evidence>
<organism evidence="2 3">
    <name type="scientific">Nocardioides bigeumensis</name>
    <dbReference type="NCBI Taxonomy" id="433657"/>
    <lineage>
        <taxon>Bacteria</taxon>
        <taxon>Bacillati</taxon>
        <taxon>Actinomycetota</taxon>
        <taxon>Actinomycetes</taxon>
        <taxon>Propionibacteriales</taxon>
        <taxon>Nocardioidaceae</taxon>
        <taxon>Nocardioides</taxon>
    </lineage>
</organism>
<evidence type="ECO:0008006" key="4">
    <source>
        <dbReference type="Google" id="ProtNLM"/>
    </source>
</evidence>
<sequence>MTAARDHEPGLDDLGPAALLDALATVDRRSRQAEADKLALAYQWAITHPATTQTGTSTWGGDSFLLTDESLGGDGCPGVEAFAAEPLAVTLEISPASARQLIADALDLRHRLPLCHAMVETLQVPAWKARMFTPDTPAYAGTSELHITGDTLGLTRLYQHACQQAAAAGEAGDPAPRGPESRSPLRTRQHPAGLS</sequence>
<protein>
    <recommendedName>
        <fullName evidence="4">DUF222 domain-containing protein</fullName>
    </recommendedName>
</protein>
<evidence type="ECO:0000313" key="2">
    <source>
        <dbReference type="EMBL" id="GAA2127777.1"/>
    </source>
</evidence>
<accession>A0ABN2YJN8</accession>
<dbReference type="EMBL" id="BAAAQQ010000012">
    <property type="protein sequence ID" value="GAA2127777.1"/>
    <property type="molecule type" value="Genomic_DNA"/>
</dbReference>